<proteinExistence type="predicted"/>
<sequence length="438" mass="51020">MSNTNNNMQTQTSSAFHNAIMEAGGKDHPPMLASGYYVQWKSQIKRYIDTKPNHELIHFCLNNPPYQYKFKATYTDETLATPSNDVDACPNAMEMWKAIERLKQEPEVFADDEASSKENKIDKLMALILIPFKKIYKPTNNNLRTSSNTRNTNVDNTPRTNIRTRYDRQTRKYDSQRAGNVVRARENVEQVYWRDDTDNKLEDQELEAYYMYMAKIQDVIQDADNSKPIFDIEPLSKVHNSDDDNNVFVNERQCVYTSLDQYLDMSCDYLEALEKCQCLERVILTTSGSKPQLKSTQLEDRFMHYNSQVKTKEVEDHRRNFKFSKNKTSVTACNDSLNAKTSNVNFVCVTYGKYVLNDNHDLCVLHYINGVNSRTKKQIVVPISTREPKRTVNQFVATPYRKTVASESTIQKPRYQLRKLYEHVSKTCGWWYPKLTPP</sequence>
<evidence type="ECO:0000313" key="2">
    <source>
        <dbReference type="EMBL" id="GEU29875.1"/>
    </source>
</evidence>
<reference evidence="2" key="1">
    <citation type="journal article" date="2019" name="Sci. Rep.">
        <title>Draft genome of Tanacetum cinerariifolium, the natural source of mosquito coil.</title>
        <authorList>
            <person name="Yamashiro T."/>
            <person name="Shiraishi A."/>
            <person name="Satake H."/>
            <person name="Nakayama K."/>
        </authorList>
    </citation>
    <scope>NUCLEOTIDE SEQUENCE</scope>
</reference>
<evidence type="ECO:0008006" key="3">
    <source>
        <dbReference type="Google" id="ProtNLM"/>
    </source>
</evidence>
<dbReference type="EMBL" id="BKCJ010000108">
    <property type="protein sequence ID" value="GEU29875.1"/>
    <property type="molecule type" value="Genomic_DNA"/>
</dbReference>
<feature type="compositionally biased region" description="Low complexity" evidence="1">
    <location>
        <begin position="141"/>
        <end position="157"/>
    </location>
</feature>
<comment type="caution">
    <text evidence="2">The sequence shown here is derived from an EMBL/GenBank/DDBJ whole genome shotgun (WGS) entry which is preliminary data.</text>
</comment>
<evidence type="ECO:0000256" key="1">
    <source>
        <dbReference type="SAM" id="MobiDB-lite"/>
    </source>
</evidence>
<name>A0A699GP81_TANCI</name>
<organism evidence="2">
    <name type="scientific">Tanacetum cinerariifolium</name>
    <name type="common">Dalmatian daisy</name>
    <name type="synonym">Chrysanthemum cinerariifolium</name>
    <dbReference type="NCBI Taxonomy" id="118510"/>
    <lineage>
        <taxon>Eukaryota</taxon>
        <taxon>Viridiplantae</taxon>
        <taxon>Streptophyta</taxon>
        <taxon>Embryophyta</taxon>
        <taxon>Tracheophyta</taxon>
        <taxon>Spermatophyta</taxon>
        <taxon>Magnoliopsida</taxon>
        <taxon>eudicotyledons</taxon>
        <taxon>Gunneridae</taxon>
        <taxon>Pentapetalae</taxon>
        <taxon>asterids</taxon>
        <taxon>campanulids</taxon>
        <taxon>Asterales</taxon>
        <taxon>Asteraceae</taxon>
        <taxon>Asteroideae</taxon>
        <taxon>Anthemideae</taxon>
        <taxon>Anthemidinae</taxon>
        <taxon>Tanacetum</taxon>
    </lineage>
</organism>
<accession>A0A699GP81</accession>
<gene>
    <name evidence="2" type="ORF">Tci_001853</name>
</gene>
<feature type="region of interest" description="Disordered" evidence="1">
    <location>
        <begin position="141"/>
        <end position="160"/>
    </location>
</feature>
<protein>
    <recommendedName>
        <fullName evidence="3">Integrase, catalytic region, zinc finger, CCHC-type, peptidase aspartic, catalytic</fullName>
    </recommendedName>
</protein>
<dbReference type="AlphaFoldDB" id="A0A699GP81"/>